<accession>A0A2C9D268</accession>
<keyword evidence="2" id="KW-1185">Reference proteome</keyword>
<protein>
    <submittedName>
        <fullName evidence="1">Uncharacterized protein</fullName>
    </submittedName>
</protein>
<dbReference type="EMBL" id="LT960614">
    <property type="protein sequence ID" value="SON54422.1"/>
    <property type="molecule type" value="Genomic_DNA"/>
</dbReference>
<sequence>MTFGRHRDIQRSQLIIPVSFHVFAEERAQEGRKFLPNGMTSRNQCDIDPKERPDGVIAATASGKQCLSA</sequence>
<proteinExistence type="predicted"/>
<dbReference type="OrthoDB" id="8675486at2"/>
<gene>
    <name evidence="1" type="ORF">HDIA_0881</name>
</gene>
<organism evidence="1 2">
    <name type="scientific">Hartmannibacter diazotrophicus</name>
    <dbReference type="NCBI Taxonomy" id="1482074"/>
    <lineage>
        <taxon>Bacteria</taxon>
        <taxon>Pseudomonadati</taxon>
        <taxon>Pseudomonadota</taxon>
        <taxon>Alphaproteobacteria</taxon>
        <taxon>Hyphomicrobiales</taxon>
        <taxon>Pleomorphomonadaceae</taxon>
        <taxon>Hartmannibacter</taxon>
    </lineage>
</organism>
<dbReference type="RefSeq" id="WP_099554733.1">
    <property type="nucleotide sequence ID" value="NZ_LT960614.1"/>
</dbReference>
<evidence type="ECO:0000313" key="1">
    <source>
        <dbReference type="EMBL" id="SON54422.1"/>
    </source>
</evidence>
<dbReference type="KEGG" id="hdi:HDIA_0881"/>
<evidence type="ECO:0000313" key="2">
    <source>
        <dbReference type="Proteomes" id="UP000223606"/>
    </source>
</evidence>
<dbReference type="AlphaFoldDB" id="A0A2C9D268"/>
<name>A0A2C9D268_9HYPH</name>
<reference evidence="2" key="1">
    <citation type="submission" date="2017-09" db="EMBL/GenBank/DDBJ databases">
        <title>Genome sequence of Nannocystis excedens DSM 71.</title>
        <authorList>
            <person name="Blom J."/>
        </authorList>
    </citation>
    <scope>NUCLEOTIDE SEQUENCE [LARGE SCALE GENOMIC DNA]</scope>
    <source>
        <strain evidence="2">type strain: E19</strain>
    </source>
</reference>
<dbReference type="Proteomes" id="UP000223606">
    <property type="component" value="Chromosome 1"/>
</dbReference>